<dbReference type="RefSeq" id="WP_375356329.1">
    <property type="nucleotide sequence ID" value="NZ_JBHHMI010000013.1"/>
</dbReference>
<name>A0ABV5AVE3_9BACL</name>
<accession>A0ABV5AVE3</accession>
<comment type="caution">
    <text evidence="1">The sequence shown here is derived from an EMBL/GenBank/DDBJ whole genome shotgun (WGS) entry which is preliminary data.</text>
</comment>
<keyword evidence="2" id="KW-1185">Reference proteome</keyword>
<dbReference type="Proteomes" id="UP001580346">
    <property type="component" value="Unassembled WGS sequence"/>
</dbReference>
<sequence length="76" mass="7974">MVNIFGGPQWAELTQLGGLVATPDRKCSTRGGYGALRLDSAASFDLTAALEFNKHGRVAVHPVAVVLIASSAVEYT</sequence>
<gene>
    <name evidence="1" type="ORF">ACE41H_15515</name>
</gene>
<organism evidence="1 2">
    <name type="scientific">Paenibacillus enshidis</name>
    <dbReference type="NCBI Taxonomy" id="1458439"/>
    <lineage>
        <taxon>Bacteria</taxon>
        <taxon>Bacillati</taxon>
        <taxon>Bacillota</taxon>
        <taxon>Bacilli</taxon>
        <taxon>Bacillales</taxon>
        <taxon>Paenibacillaceae</taxon>
        <taxon>Paenibacillus</taxon>
    </lineage>
</organism>
<dbReference type="EMBL" id="JBHHMI010000013">
    <property type="protein sequence ID" value="MFB5268175.1"/>
    <property type="molecule type" value="Genomic_DNA"/>
</dbReference>
<proteinExistence type="predicted"/>
<evidence type="ECO:0000313" key="2">
    <source>
        <dbReference type="Proteomes" id="UP001580346"/>
    </source>
</evidence>
<evidence type="ECO:0000313" key="1">
    <source>
        <dbReference type="EMBL" id="MFB5268175.1"/>
    </source>
</evidence>
<protein>
    <submittedName>
        <fullName evidence="1">Uncharacterized protein</fullName>
    </submittedName>
</protein>
<reference evidence="1 2" key="1">
    <citation type="submission" date="2024-09" db="EMBL/GenBank/DDBJ databases">
        <title>Paenibacillus zeirhizospherea sp. nov., isolated from surface of the maize (Zea mays) roots in a horticulture field, Hungary.</title>
        <authorList>
            <person name="Marton D."/>
            <person name="Farkas M."/>
            <person name="Bedics A."/>
            <person name="Toth E."/>
            <person name="Tancsics A."/>
            <person name="Boka K."/>
            <person name="Maroti G."/>
            <person name="Kriszt B."/>
            <person name="Cserhati M."/>
        </authorList>
    </citation>
    <scope>NUCLEOTIDE SEQUENCE [LARGE SCALE GENOMIC DNA]</scope>
    <source>
        <strain evidence="1 2">KCTC 33519</strain>
    </source>
</reference>